<dbReference type="Pfam" id="PF00892">
    <property type="entry name" value="EamA"/>
    <property type="match status" value="2"/>
</dbReference>
<dbReference type="AlphaFoldDB" id="I2Q304"/>
<feature type="transmembrane region" description="Helical" evidence="1">
    <location>
        <begin position="59"/>
        <end position="79"/>
    </location>
</feature>
<feature type="transmembrane region" description="Helical" evidence="1">
    <location>
        <begin position="206"/>
        <end position="225"/>
    </location>
</feature>
<feature type="transmembrane region" description="Helical" evidence="1">
    <location>
        <begin position="263"/>
        <end position="280"/>
    </location>
</feature>
<dbReference type="InterPro" id="IPR037185">
    <property type="entry name" value="EmrE-like"/>
</dbReference>
<dbReference type="STRING" id="596152.DesU5LDRAFT_2504"/>
<evidence type="ECO:0000313" key="3">
    <source>
        <dbReference type="EMBL" id="EIG54160.1"/>
    </source>
</evidence>
<feature type="transmembrane region" description="Helical" evidence="1">
    <location>
        <begin position="113"/>
        <end position="134"/>
    </location>
</feature>
<reference evidence="3" key="1">
    <citation type="submission" date="2011-11" db="EMBL/GenBank/DDBJ databases">
        <title>Improved High-Quality Draft sequence of Desulfovibrio sp. U5L.</title>
        <authorList>
            <consortium name="US DOE Joint Genome Institute"/>
            <person name="Lucas S."/>
            <person name="Han J."/>
            <person name="Lapidus A."/>
            <person name="Cheng J.-F."/>
            <person name="Goodwin L."/>
            <person name="Pitluck S."/>
            <person name="Peters L."/>
            <person name="Ovchinnikova G."/>
            <person name="Held B."/>
            <person name="Detter J.C."/>
            <person name="Han C."/>
            <person name="Tapia R."/>
            <person name="Land M."/>
            <person name="Hauser L."/>
            <person name="Kyrpides N."/>
            <person name="Ivanova N."/>
            <person name="Pagani I."/>
            <person name="Gabster J."/>
            <person name="Walker C."/>
            <person name="Stolyar S."/>
            <person name="Stahl D."/>
            <person name="Arkin A."/>
            <person name="Dehal P."/>
            <person name="Hazen T."/>
            <person name="Woyke T."/>
        </authorList>
    </citation>
    <scope>NUCLEOTIDE SEQUENCE [LARGE SCALE GENOMIC DNA]</scope>
    <source>
        <strain evidence="3">U5L</strain>
    </source>
</reference>
<feature type="transmembrane region" description="Helical" evidence="1">
    <location>
        <begin position="31"/>
        <end position="52"/>
    </location>
</feature>
<dbReference type="OrthoDB" id="5315632at2"/>
<name>I2Q304_9BACT</name>
<feature type="transmembrane region" description="Helical" evidence="1">
    <location>
        <begin position="85"/>
        <end position="106"/>
    </location>
</feature>
<keyword evidence="1" id="KW-0812">Transmembrane</keyword>
<dbReference type="GO" id="GO:0016020">
    <property type="term" value="C:membrane"/>
    <property type="evidence" value="ECO:0007669"/>
    <property type="project" value="InterPro"/>
</dbReference>
<feature type="transmembrane region" description="Helical" evidence="1">
    <location>
        <begin position="140"/>
        <end position="161"/>
    </location>
</feature>
<dbReference type="SUPFAM" id="SSF103481">
    <property type="entry name" value="Multidrug resistance efflux transporter EmrE"/>
    <property type="match status" value="2"/>
</dbReference>
<keyword evidence="1" id="KW-0472">Membrane</keyword>
<gene>
    <name evidence="3" type="ORF">DesU5LDRAFT_2504</name>
</gene>
<sequence>MGLLFFGAVCISFSAIFVKLAGVAPSVSAFYRLGIGGLTLLTLVAATGNLAAVRRAMAWPALLCAVFFTGDLLCWHASINYVGPGLATLVGNFQVFLIAAVAVVAARRTPRPAFLAGMGLALFGLYLVVGRGFAAQTPQFRLGIAYGLSTAVFYALFIMTLKKAVTDRGRAGPMAAMSVLSLAGAALLAPIVVLGGDSFALPTGRMVWSLLGLGVVGQAVGWLSISVGLSRVRPALAGLILLLQPTLSYLWDVLFFGKATGPVELGGVALALGGIYLGSVRSGPDRPS</sequence>
<dbReference type="EMBL" id="JH600068">
    <property type="protein sequence ID" value="EIG54160.1"/>
    <property type="molecule type" value="Genomic_DNA"/>
</dbReference>
<evidence type="ECO:0000256" key="1">
    <source>
        <dbReference type="SAM" id="Phobius"/>
    </source>
</evidence>
<feature type="domain" description="EamA" evidence="2">
    <location>
        <begin position="3"/>
        <end position="129"/>
    </location>
</feature>
<dbReference type="HOGENOM" id="CLU_033863_0_1_7"/>
<feature type="transmembrane region" description="Helical" evidence="1">
    <location>
        <begin position="173"/>
        <end position="194"/>
    </location>
</feature>
<feature type="domain" description="EamA" evidence="2">
    <location>
        <begin position="142"/>
        <end position="277"/>
    </location>
</feature>
<organism evidence="3">
    <name type="scientific">Desulfovibrio sp. U5L</name>
    <dbReference type="NCBI Taxonomy" id="596152"/>
    <lineage>
        <taxon>Bacteria</taxon>
        <taxon>Pseudomonadati</taxon>
        <taxon>Thermodesulfobacteriota</taxon>
        <taxon>Desulfovibrionia</taxon>
        <taxon>Desulfovibrionales</taxon>
        <taxon>Desulfovibrionaceae</taxon>
        <taxon>Desulfovibrio</taxon>
    </lineage>
</organism>
<feature type="transmembrane region" description="Helical" evidence="1">
    <location>
        <begin position="232"/>
        <end position="251"/>
    </location>
</feature>
<evidence type="ECO:0000259" key="2">
    <source>
        <dbReference type="Pfam" id="PF00892"/>
    </source>
</evidence>
<proteinExistence type="predicted"/>
<accession>I2Q304</accession>
<dbReference type="PANTHER" id="PTHR22911">
    <property type="entry name" value="ACYL-MALONYL CONDENSING ENZYME-RELATED"/>
    <property type="match status" value="1"/>
</dbReference>
<dbReference type="InterPro" id="IPR000620">
    <property type="entry name" value="EamA_dom"/>
</dbReference>
<keyword evidence="1" id="KW-1133">Transmembrane helix</keyword>
<protein>
    <submittedName>
        <fullName evidence="3">Putative permease, DMT superfamily</fullName>
    </submittedName>
</protein>
<dbReference type="eggNOG" id="COG0697">
    <property type="taxonomic scope" value="Bacteria"/>
</dbReference>